<gene>
    <name evidence="2" type="ORF">OJ1732_H01.4</name>
</gene>
<reference evidence="3" key="2">
    <citation type="journal article" date="2008" name="Nucleic Acids Res.">
        <title>The rice annotation project database (RAP-DB): 2008 update.</title>
        <authorList>
            <consortium name="The rice annotation project (RAP)"/>
        </authorList>
    </citation>
    <scope>GENOME REANNOTATION</scope>
    <source>
        <strain evidence="3">cv. Nipponbare</strain>
    </source>
</reference>
<evidence type="ECO:0000256" key="1">
    <source>
        <dbReference type="SAM" id="MobiDB-lite"/>
    </source>
</evidence>
<feature type="region of interest" description="Disordered" evidence="1">
    <location>
        <begin position="1"/>
        <end position="68"/>
    </location>
</feature>
<dbReference type="Proteomes" id="UP000000763">
    <property type="component" value="Chromosome 5"/>
</dbReference>
<protein>
    <submittedName>
        <fullName evidence="2">Uncharacterized protein</fullName>
    </submittedName>
</protein>
<dbReference type="AlphaFoldDB" id="Q75KT0"/>
<dbReference type="EMBL" id="AC098835">
    <property type="protein sequence ID" value="AAS98451.1"/>
    <property type="molecule type" value="Genomic_DNA"/>
</dbReference>
<accession>Q75KT0</accession>
<evidence type="ECO:0000313" key="2">
    <source>
        <dbReference type="EMBL" id="AAS98451.1"/>
    </source>
</evidence>
<name>Q75KT0_ORYSJ</name>
<evidence type="ECO:0000313" key="3">
    <source>
        <dbReference type="Proteomes" id="UP000000763"/>
    </source>
</evidence>
<organism evidence="2 3">
    <name type="scientific">Oryza sativa subsp. japonica</name>
    <name type="common">Rice</name>
    <dbReference type="NCBI Taxonomy" id="39947"/>
    <lineage>
        <taxon>Eukaryota</taxon>
        <taxon>Viridiplantae</taxon>
        <taxon>Streptophyta</taxon>
        <taxon>Embryophyta</taxon>
        <taxon>Tracheophyta</taxon>
        <taxon>Spermatophyta</taxon>
        <taxon>Magnoliopsida</taxon>
        <taxon>Liliopsida</taxon>
        <taxon>Poales</taxon>
        <taxon>Poaceae</taxon>
        <taxon>BOP clade</taxon>
        <taxon>Oryzoideae</taxon>
        <taxon>Oryzeae</taxon>
        <taxon>Oryzinae</taxon>
        <taxon>Oryza</taxon>
        <taxon>Oryza sativa</taxon>
    </lineage>
</organism>
<proteinExistence type="predicted"/>
<reference evidence="3" key="1">
    <citation type="journal article" date="2005" name="Nature">
        <title>The map-based sequence of the rice genome.</title>
        <authorList>
            <consortium name="International rice genome sequencing project (IRGSP)"/>
            <person name="Matsumoto T."/>
            <person name="Wu J."/>
            <person name="Kanamori H."/>
            <person name="Katayose Y."/>
            <person name="Fujisawa M."/>
            <person name="Namiki N."/>
            <person name="Mizuno H."/>
            <person name="Yamamoto K."/>
            <person name="Antonio B.A."/>
            <person name="Baba T."/>
            <person name="Sakata K."/>
            <person name="Nagamura Y."/>
            <person name="Aoki H."/>
            <person name="Arikawa K."/>
            <person name="Arita K."/>
            <person name="Bito T."/>
            <person name="Chiden Y."/>
            <person name="Fujitsuka N."/>
            <person name="Fukunaka R."/>
            <person name="Hamada M."/>
            <person name="Harada C."/>
            <person name="Hayashi A."/>
            <person name="Hijishita S."/>
            <person name="Honda M."/>
            <person name="Hosokawa S."/>
            <person name="Ichikawa Y."/>
            <person name="Idonuma A."/>
            <person name="Iijima M."/>
            <person name="Ikeda M."/>
            <person name="Ikeno M."/>
            <person name="Ito K."/>
            <person name="Ito S."/>
            <person name="Ito T."/>
            <person name="Ito Y."/>
            <person name="Ito Y."/>
            <person name="Iwabuchi A."/>
            <person name="Kamiya K."/>
            <person name="Karasawa W."/>
            <person name="Kurita K."/>
            <person name="Katagiri S."/>
            <person name="Kikuta A."/>
            <person name="Kobayashi H."/>
            <person name="Kobayashi N."/>
            <person name="Machita K."/>
            <person name="Maehara T."/>
            <person name="Masukawa M."/>
            <person name="Mizubayashi T."/>
            <person name="Mukai Y."/>
            <person name="Nagasaki H."/>
            <person name="Nagata Y."/>
            <person name="Naito S."/>
            <person name="Nakashima M."/>
            <person name="Nakama Y."/>
            <person name="Nakamichi Y."/>
            <person name="Nakamura M."/>
            <person name="Meguro A."/>
            <person name="Negishi M."/>
            <person name="Ohta I."/>
            <person name="Ohta T."/>
            <person name="Okamoto M."/>
            <person name="Ono N."/>
            <person name="Saji S."/>
            <person name="Sakaguchi M."/>
            <person name="Sakai K."/>
            <person name="Shibata M."/>
            <person name="Shimokawa T."/>
            <person name="Song J."/>
            <person name="Takazaki Y."/>
            <person name="Terasawa K."/>
            <person name="Tsugane M."/>
            <person name="Tsuji K."/>
            <person name="Ueda S."/>
            <person name="Waki K."/>
            <person name="Yamagata H."/>
            <person name="Yamamoto M."/>
            <person name="Yamamoto S."/>
            <person name="Yamane H."/>
            <person name="Yoshiki S."/>
            <person name="Yoshihara R."/>
            <person name="Yukawa K."/>
            <person name="Zhong H."/>
            <person name="Yano M."/>
            <person name="Yuan Q."/>
            <person name="Ouyang S."/>
            <person name="Liu J."/>
            <person name="Jones K.M."/>
            <person name="Gansberger K."/>
            <person name="Moffat K."/>
            <person name="Hill J."/>
            <person name="Bera J."/>
            <person name="Fadrosh D."/>
            <person name="Jin S."/>
            <person name="Johri S."/>
            <person name="Kim M."/>
            <person name="Overton L."/>
            <person name="Reardon M."/>
            <person name="Tsitrin T."/>
            <person name="Vuong H."/>
            <person name="Weaver B."/>
            <person name="Ciecko A."/>
            <person name="Tallon L."/>
            <person name="Jackson J."/>
            <person name="Pai G."/>
            <person name="Aken S.V."/>
            <person name="Utterback T."/>
            <person name="Reidmuller S."/>
            <person name="Feldblyum T."/>
            <person name="Hsiao J."/>
            <person name="Zismann V."/>
            <person name="Iobst S."/>
            <person name="de Vazeille A.R."/>
            <person name="Buell C.R."/>
            <person name="Ying K."/>
            <person name="Li Y."/>
            <person name="Lu T."/>
            <person name="Huang Y."/>
            <person name="Zhao Q."/>
            <person name="Feng Q."/>
            <person name="Zhang L."/>
            <person name="Zhu J."/>
            <person name="Weng Q."/>
            <person name="Mu J."/>
            <person name="Lu Y."/>
            <person name="Fan D."/>
            <person name="Liu Y."/>
            <person name="Guan J."/>
            <person name="Zhang Y."/>
            <person name="Yu S."/>
            <person name="Liu X."/>
            <person name="Zhang Y."/>
            <person name="Hong G."/>
            <person name="Han B."/>
            <person name="Choisne N."/>
            <person name="Demange N."/>
            <person name="Orjeda G."/>
            <person name="Samain S."/>
            <person name="Cattolico L."/>
            <person name="Pelletier E."/>
            <person name="Couloux A."/>
            <person name="Segurens B."/>
            <person name="Wincker P."/>
            <person name="D'Hont A."/>
            <person name="Scarpelli C."/>
            <person name="Weissenbach J."/>
            <person name="Salanoubat M."/>
            <person name="Quetier F."/>
            <person name="Yu Y."/>
            <person name="Kim H.R."/>
            <person name="Rambo T."/>
            <person name="Currie J."/>
            <person name="Collura K."/>
            <person name="Luo M."/>
            <person name="Yang T."/>
            <person name="Ammiraju J.S.S."/>
            <person name="Engler F."/>
            <person name="Soderlund C."/>
            <person name="Wing R.A."/>
            <person name="Palmer L.E."/>
            <person name="de la Bastide M."/>
            <person name="Spiegel L."/>
            <person name="Nascimento L."/>
            <person name="Zutavern T."/>
            <person name="O'Shaughnessy A."/>
            <person name="Dike S."/>
            <person name="Dedhia N."/>
            <person name="Preston R."/>
            <person name="Balija V."/>
            <person name="McCombie W.R."/>
            <person name="Chow T."/>
            <person name="Chen H."/>
            <person name="Chung M."/>
            <person name="Chen C."/>
            <person name="Shaw J."/>
            <person name="Wu H."/>
            <person name="Hsiao K."/>
            <person name="Chao Y."/>
            <person name="Chu M."/>
            <person name="Cheng C."/>
            <person name="Hour A."/>
            <person name="Lee P."/>
            <person name="Lin S."/>
            <person name="Lin Y."/>
            <person name="Liou J."/>
            <person name="Liu S."/>
            <person name="Hsing Y."/>
            <person name="Raghuvanshi S."/>
            <person name="Mohanty A."/>
            <person name="Bharti A.K."/>
            <person name="Gaur A."/>
            <person name="Gupta V."/>
            <person name="Kumar D."/>
            <person name="Ravi V."/>
            <person name="Vij S."/>
            <person name="Kapur A."/>
            <person name="Khurana P."/>
            <person name="Khurana P."/>
            <person name="Khurana J.P."/>
            <person name="Tyagi A.K."/>
            <person name="Gaikwad K."/>
            <person name="Singh A."/>
            <person name="Dalal V."/>
            <person name="Srivastava S."/>
            <person name="Dixit A."/>
            <person name="Pal A.K."/>
            <person name="Ghazi I.A."/>
            <person name="Yadav M."/>
            <person name="Pandit A."/>
            <person name="Bhargava A."/>
            <person name="Sureshbabu K."/>
            <person name="Batra K."/>
            <person name="Sharma T.R."/>
            <person name="Mohapatra T."/>
            <person name="Singh N.K."/>
            <person name="Messing J."/>
            <person name="Nelson A.B."/>
            <person name="Fuks G."/>
            <person name="Kavchok S."/>
            <person name="Keizer G."/>
            <person name="Linton E."/>
            <person name="Llaca V."/>
            <person name="Song R."/>
            <person name="Tanyolac B."/>
            <person name="Young S."/>
            <person name="Ho-Il K."/>
            <person name="Hahn J.H."/>
            <person name="Sangsakoo G."/>
            <person name="Vanavichit A."/>
            <person name="de Mattos Luiz.A.T."/>
            <person name="Zimmer P.D."/>
            <person name="Malone G."/>
            <person name="Dellagostin O."/>
            <person name="de Oliveira A.C."/>
            <person name="Bevan M."/>
            <person name="Bancroft I."/>
            <person name="Minx P."/>
            <person name="Cordum H."/>
            <person name="Wilson R."/>
            <person name="Cheng Z."/>
            <person name="Jin W."/>
            <person name="Jiang J."/>
            <person name="Leong S.A."/>
            <person name="Iwama H."/>
            <person name="Gojobori T."/>
            <person name="Itoh T."/>
            <person name="Niimura Y."/>
            <person name="Fujii Y."/>
            <person name="Habara T."/>
            <person name="Sakai H."/>
            <person name="Sato Y."/>
            <person name="Wilson G."/>
            <person name="Kumar K."/>
            <person name="McCouch S."/>
            <person name="Juretic N."/>
            <person name="Hoen D."/>
            <person name="Wright S."/>
            <person name="Bruskiewich R."/>
            <person name="Bureau T."/>
            <person name="Miyao A."/>
            <person name="Hirochika H."/>
            <person name="Nishikawa T."/>
            <person name="Kadowaki K."/>
            <person name="Sugiura M."/>
            <person name="Burr B."/>
            <person name="Sasaki T."/>
        </authorList>
    </citation>
    <scope>NUCLEOTIDE SEQUENCE [LARGE SCALE GENOMIC DNA]</scope>
    <source>
        <strain evidence="3">cv. Nipponbare</strain>
    </source>
</reference>
<sequence>MRRPTPNNGGIIGQPCRRKHQSAADEAAGQPCRRKHQSAADEAAGQPCRRKHQSAADEAAATKHWESA</sequence>